<protein>
    <submittedName>
        <fullName evidence="1">Uncharacterized protein</fullName>
    </submittedName>
</protein>
<keyword evidence="2" id="KW-1185">Reference proteome</keyword>
<reference evidence="1" key="1">
    <citation type="submission" date="2021-04" db="EMBL/GenBank/DDBJ databases">
        <title>Microbacterium tenobrionis sp. nov. and Microbacterium allomyrinae sp. nov., isolated from larvae of Tenobrio molitor and Allomyrina dichotoma, respectively.</title>
        <authorList>
            <person name="Lee S.D."/>
        </authorList>
    </citation>
    <scope>NUCLEOTIDE SEQUENCE</scope>
    <source>
        <strain evidence="1">BWT-G7</strain>
    </source>
</reference>
<comment type="caution">
    <text evidence="1">The sequence shown here is derived from an EMBL/GenBank/DDBJ whole genome shotgun (WGS) entry which is preliminary data.</text>
</comment>
<proteinExistence type="predicted"/>
<evidence type="ECO:0000313" key="2">
    <source>
        <dbReference type="Proteomes" id="UP001139354"/>
    </source>
</evidence>
<dbReference type="Proteomes" id="UP001139354">
    <property type="component" value="Unassembled WGS sequence"/>
</dbReference>
<sequence>MYSVAGVPLRNPTFGWRFRSPSKPISELVRERANVSAPGTDGTVAGLPATVSAVVLPLVVRTPKAHLQTLTALFSGEGALTVTADASRSVQFELLSWTHVGYGSADSILDVTFIIRLPQVYWRDAAESTSTAASLSTASVAVTGLFPGMSAPVQDAIVRVKGATTGLQVTDTAGSWFTYAPALTGSQYLRFESTTGRAFVTTSDTWVGGTEVSGAVDFGGPRGVFEITPRLAPADPATRDGRLTVATATRSGAQIQVRGTAAFLV</sequence>
<gene>
    <name evidence="1" type="ORF">KEC57_12815</name>
</gene>
<dbReference type="AlphaFoldDB" id="A0A9X1LWJ0"/>
<accession>A0A9X1LWJ0</accession>
<name>A0A9X1LWJ0_9MICO</name>
<dbReference type="EMBL" id="JAGTTN010000004">
    <property type="protein sequence ID" value="MCC2033063.1"/>
    <property type="molecule type" value="Genomic_DNA"/>
</dbReference>
<organism evidence="1 2">
    <name type="scientific">Microbacterium allomyrinae</name>
    <dbReference type="NCBI Taxonomy" id="2830666"/>
    <lineage>
        <taxon>Bacteria</taxon>
        <taxon>Bacillati</taxon>
        <taxon>Actinomycetota</taxon>
        <taxon>Actinomycetes</taxon>
        <taxon>Micrococcales</taxon>
        <taxon>Microbacteriaceae</taxon>
        <taxon>Microbacterium</taxon>
    </lineage>
</organism>
<evidence type="ECO:0000313" key="1">
    <source>
        <dbReference type="EMBL" id="MCC2033063.1"/>
    </source>
</evidence>
<dbReference type="RefSeq" id="WP_229385031.1">
    <property type="nucleotide sequence ID" value="NZ_JAGTTN010000004.1"/>
</dbReference>